<evidence type="ECO:0000313" key="5">
    <source>
        <dbReference type="Proteomes" id="UP000245125"/>
    </source>
</evidence>
<proteinExistence type="predicted"/>
<name>A0A2U3QJ57_9BACT</name>
<dbReference type="InterPro" id="IPR011108">
    <property type="entry name" value="RMMBL"/>
</dbReference>
<evidence type="ECO:0000313" key="4">
    <source>
        <dbReference type="EMBL" id="SPQ01409.1"/>
    </source>
</evidence>
<dbReference type="OrthoDB" id="9803916at2"/>
<protein>
    <submittedName>
        <fullName evidence="4">RNA-metabolising metallo-beta-lactamase</fullName>
    </submittedName>
</protein>
<dbReference type="Gene3D" id="3.60.15.10">
    <property type="entry name" value="Ribonuclease Z/Hydroxyacylglutathione hydrolase-like"/>
    <property type="match status" value="1"/>
</dbReference>
<dbReference type="Proteomes" id="UP000245125">
    <property type="component" value="Unassembled WGS sequence"/>
</dbReference>
<dbReference type="Gene3D" id="3.40.50.10890">
    <property type="match status" value="1"/>
</dbReference>
<organism evidence="4 5">
    <name type="scientific">Candidatus Sulfobium mesophilum</name>
    <dbReference type="NCBI Taxonomy" id="2016548"/>
    <lineage>
        <taxon>Bacteria</taxon>
        <taxon>Pseudomonadati</taxon>
        <taxon>Nitrospirota</taxon>
        <taxon>Nitrospiria</taxon>
        <taxon>Nitrospirales</taxon>
        <taxon>Nitrospiraceae</taxon>
        <taxon>Candidatus Sulfobium</taxon>
    </lineage>
</organism>
<keyword evidence="5" id="KW-1185">Reference proteome</keyword>
<gene>
    <name evidence="4" type="ORF">NBG4_530015</name>
</gene>
<dbReference type="CDD" id="cd16295">
    <property type="entry name" value="TTHA0252-CPSF-like_MBL-fold"/>
    <property type="match status" value="1"/>
</dbReference>
<dbReference type="SUPFAM" id="SSF56281">
    <property type="entry name" value="Metallo-hydrolase/oxidoreductase"/>
    <property type="match status" value="1"/>
</dbReference>
<evidence type="ECO:0000259" key="3">
    <source>
        <dbReference type="SMART" id="SM01027"/>
    </source>
</evidence>
<dbReference type="Pfam" id="PF10996">
    <property type="entry name" value="Beta-Casp"/>
    <property type="match status" value="1"/>
</dbReference>
<accession>A0A2U3QJ57</accession>
<dbReference type="InterPro" id="IPR022712">
    <property type="entry name" value="Beta_Casp"/>
</dbReference>
<dbReference type="InterPro" id="IPR036866">
    <property type="entry name" value="RibonucZ/Hydroxyglut_hydro"/>
</dbReference>
<evidence type="ECO:0000259" key="2">
    <source>
        <dbReference type="SMART" id="SM00849"/>
    </source>
</evidence>
<reference evidence="5" key="1">
    <citation type="submission" date="2018-03" db="EMBL/GenBank/DDBJ databases">
        <authorList>
            <person name="Zecchin S."/>
        </authorList>
    </citation>
    <scope>NUCLEOTIDE SEQUENCE [LARGE SCALE GENOMIC DNA]</scope>
</reference>
<dbReference type="GO" id="GO:0004521">
    <property type="term" value="F:RNA endonuclease activity"/>
    <property type="evidence" value="ECO:0007669"/>
    <property type="project" value="TreeGrafter"/>
</dbReference>
<sequence>MKIRFLGGARTVTGSCFQVMSEKANILIDCGMYQGRDAEEVNKKKFDFAPAEIDCLFLTHSHLDHVGLVPKLVRDGFKGKIITTAPTADIAELIMYDSAHIQESDTEWYNRKALRLGMELKEPLYLSRDVDKVLPLITRRRYGNVEELNENVRYRFVNAGHILGSSTLELWCRDSGGERKMVFSGDIGKKDNPIVDDPVFVEETDYLTIESTYGNRNHKGMQESIDELVDVIKSTFRAGGNVIIPSFALGRTQDLLFILNKLVKEDRLFRINVYIDSPLGEGITRVYEAHKEYFDEEAKRLFSTESRDAIRIHFTRKMEDSVVLNTIKKEAIIIASSGMCEGGRVRHHLKHNLWRKECSIVFVGFQAKGTLGRQIVDGAKVVDVLGENIVVRAQIHTLGGFSAHADQSELIDWISRFKNSPEIFIVHGEEKASLDFQEVIKQKFKYKTNVPARGEEFEI</sequence>
<dbReference type="SMART" id="SM00849">
    <property type="entry name" value="Lactamase_B"/>
    <property type="match status" value="1"/>
</dbReference>
<dbReference type="InterPro" id="IPR001279">
    <property type="entry name" value="Metallo-B-lactamas"/>
</dbReference>
<dbReference type="Pfam" id="PF00753">
    <property type="entry name" value="Lactamase_B"/>
    <property type="match status" value="1"/>
</dbReference>
<dbReference type="AlphaFoldDB" id="A0A2U3QJ57"/>
<dbReference type="SMART" id="SM01027">
    <property type="entry name" value="Beta-Casp"/>
    <property type="match status" value="1"/>
</dbReference>
<dbReference type="EMBL" id="OUUY01000101">
    <property type="protein sequence ID" value="SPQ01409.1"/>
    <property type="molecule type" value="Genomic_DNA"/>
</dbReference>
<dbReference type="PANTHER" id="PTHR11203">
    <property type="entry name" value="CLEAVAGE AND POLYADENYLATION SPECIFICITY FACTOR FAMILY MEMBER"/>
    <property type="match status" value="1"/>
</dbReference>
<dbReference type="InterPro" id="IPR050698">
    <property type="entry name" value="MBL"/>
</dbReference>
<evidence type="ECO:0000256" key="1">
    <source>
        <dbReference type="ARBA" id="ARBA00022801"/>
    </source>
</evidence>
<dbReference type="GO" id="GO:0016787">
    <property type="term" value="F:hydrolase activity"/>
    <property type="evidence" value="ECO:0007669"/>
    <property type="project" value="UniProtKB-KW"/>
</dbReference>
<feature type="domain" description="Beta-Casp" evidence="3">
    <location>
        <begin position="252"/>
        <end position="375"/>
    </location>
</feature>
<dbReference type="PANTHER" id="PTHR11203:SF37">
    <property type="entry name" value="INTEGRATOR COMPLEX SUBUNIT 11"/>
    <property type="match status" value="1"/>
</dbReference>
<dbReference type="Pfam" id="PF07521">
    <property type="entry name" value="RMMBL"/>
    <property type="match status" value="1"/>
</dbReference>
<keyword evidence="1" id="KW-0378">Hydrolase</keyword>
<feature type="domain" description="Metallo-beta-lactamase" evidence="2">
    <location>
        <begin position="13"/>
        <end position="218"/>
    </location>
</feature>